<dbReference type="Proteomes" id="UP000255168">
    <property type="component" value="Chromosome I"/>
</dbReference>
<dbReference type="AlphaFoldDB" id="A0A375H0C0"/>
<reference evidence="2 3" key="1">
    <citation type="submission" date="2018-01" db="EMBL/GenBank/DDBJ databases">
        <authorList>
            <person name="Clerissi C."/>
        </authorList>
    </citation>
    <scope>NUCLEOTIDE SEQUENCE [LARGE SCALE GENOMIC DNA]</scope>
    <source>
        <strain evidence="2">Cupriavidus taiwanensis STM 6160</strain>
    </source>
</reference>
<evidence type="ECO:0000313" key="2">
    <source>
        <dbReference type="EMBL" id="SPD45754.1"/>
    </source>
</evidence>
<dbReference type="InterPro" id="IPR015813">
    <property type="entry name" value="Pyrv/PenolPyrv_kinase-like_dom"/>
</dbReference>
<proteinExistence type="predicted"/>
<feature type="compositionally biased region" description="Gly residues" evidence="1">
    <location>
        <begin position="44"/>
        <end position="59"/>
    </location>
</feature>
<organism evidence="2 3">
    <name type="scientific">Cupriavidus neocaledonicus</name>
    <dbReference type="NCBI Taxonomy" id="1040979"/>
    <lineage>
        <taxon>Bacteria</taxon>
        <taxon>Pseudomonadati</taxon>
        <taxon>Pseudomonadota</taxon>
        <taxon>Betaproteobacteria</taxon>
        <taxon>Burkholderiales</taxon>
        <taxon>Burkholderiaceae</taxon>
        <taxon>Cupriavidus</taxon>
    </lineage>
</organism>
<name>A0A375H0C0_9BURK</name>
<protein>
    <submittedName>
        <fullName evidence="2">Uncharacterized protein</fullName>
    </submittedName>
</protein>
<dbReference type="InterPro" id="IPR040442">
    <property type="entry name" value="Pyrv_kinase-like_dom_sf"/>
</dbReference>
<feature type="compositionally biased region" description="Basic residues" evidence="1">
    <location>
        <begin position="34"/>
        <end position="43"/>
    </location>
</feature>
<dbReference type="GO" id="GO:0003824">
    <property type="term" value="F:catalytic activity"/>
    <property type="evidence" value="ECO:0007669"/>
    <property type="project" value="InterPro"/>
</dbReference>
<evidence type="ECO:0000313" key="3">
    <source>
        <dbReference type="Proteomes" id="UP000255168"/>
    </source>
</evidence>
<sequence length="175" mass="18880">MPQTTQAGSHVPYEATRDLPVRARQPAGTLRQSRAGHARRGHPRPGGCGAPGRQGGSARGRGTLACRHAGRRRAPPYPHQRRVHRGVRSDLAWLLALPSSRRCDAIVLPKAEAPQQVAQLAQWLHRWQPHAELVAIIETARGLAHVEAIAAVPGRVTAGLRLARLLAGSRLRGSP</sequence>
<dbReference type="EMBL" id="LT984806">
    <property type="protein sequence ID" value="SPD45754.1"/>
    <property type="molecule type" value="Genomic_DNA"/>
</dbReference>
<feature type="region of interest" description="Disordered" evidence="1">
    <location>
        <begin position="1"/>
        <end position="61"/>
    </location>
</feature>
<evidence type="ECO:0000256" key="1">
    <source>
        <dbReference type="SAM" id="MobiDB-lite"/>
    </source>
</evidence>
<dbReference type="Gene3D" id="3.20.20.60">
    <property type="entry name" value="Phosphoenolpyruvate-binding domains"/>
    <property type="match status" value="1"/>
</dbReference>
<accession>A0A375H0C0</accession>
<gene>
    <name evidence="2" type="ORF">CBM2607_10692</name>
</gene>
<dbReference type="SUPFAM" id="SSF51621">
    <property type="entry name" value="Phosphoenolpyruvate/pyruvate domain"/>
    <property type="match status" value="1"/>
</dbReference>